<sequence length="247" mass="27866">MYINNLTRKNNLSVTSQLNIGKYIAYLLLFSCMSFTVLGKENQLITVGYTVSSHMYKQSGEIRGPLADLHQCLFKDFNNVVYIEVATPDRLVMMLDANRVDVGVLLDRSEERDKYASFIGDYIASSVIEVSKKQPSSNLHVLGIRLGTNLDAYLAKMKSAEIVYAKTLPQLIEMFERGRLSHFIEAAPLIKDYISANANLNVREIGKSAIGMYSTHSLREKSKHIIDLLRDSASFCITQLPKHLRPQ</sequence>
<gene>
    <name evidence="2" type="ORF">GCM10007852_13500</name>
</gene>
<evidence type="ECO:0000313" key="2">
    <source>
        <dbReference type="EMBL" id="GLR70442.1"/>
    </source>
</evidence>
<accession>A0AA37WI31</accession>
<reference evidence="2" key="2">
    <citation type="submission" date="2023-01" db="EMBL/GenBank/DDBJ databases">
        <title>Draft genome sequence of Agaribacter marinus strain NBRC 110023.</title>
        <authorList>
            <person name="Sun Q."/>
            <person name="Mori K."/>
        </authorList>
    </citation>
    <scope>NUCLEOTIDE SEQUENCE</scope>
    <source>
        <strain evidence="2">NBRC 110023</strain>
    </source>
</reference>
<organism evidence="2 3">
    <name type="scientific">Agaribacter marinus</name>
    <dbReference type="NCBI Taxonomy" id="1431249"/>
    <lineage>
        <taxon>Bacteria</taxon>
        <taxon>Pseudomonadati</taxon>
        <taxon>Pseudomonadota</taxon>
        <taxon>Gammaproteobacteria</taxon>
        <taxon>Alteromonadales</taxon>
        <taxon>Alteromonadaceae</taxon>
        <taxon>Agaribacter</taxon>
    </lineage>
</organism>
<evidence type="ECO:0000313" key="3">
    <source>
        <dbReference type="Proteomes" id="UP001156601"/>
    </source>
</evidence>
<name>A0AA37WI31_9ALTE</name>
<keyword evidence="1" id="KW-0472">Membrane</keyword>
<dbReference type="AlphaFoldDB" id="A0AA37WI31"/>
<keyword evidence="1" id="KW-0812">Transmembrane</keyword>
<protein>
    <submittedName>
        <fullName evidence="2">Uncharacterized protein</fullName>
    </submittedName>
</protein>
<proteinExistence type="predicted"/>
<reference evidence="2" key="1">
    <citation type="journal article" date="2014" name="Int. J. Syst. Evol. Microbiol.">
        <title>Complete genome sequence of Corynebacterium casei LMG S-19264T (=DSM 44701T), isolated from a smear-ripened cheese.</title>
        <authorList>
            <consortium name="US DOE Joint Genome Institute (JGI-PGF)"/>
            <person name="Walter F."/>
            <person name="Albersmeier A."/>
            <person name="Kalinowski J."/>
            <person name="Ruckert C."/>
        </authorList>
    </citation>
    <scope>NUCLEOTIDE SEQUENCE</scope>
    <source>
        <strain evidence="2">NBRC 110023</strain>
    </source>
</reference>
<comment type="caution">
    <text evidence="2">The sequence shown here is derived from an EMBL/GenBank/DDBJ whole genome shotgun (WGS) entry which is preliminary data.</text>
</comment>
<dbReference type="EMBL" id="BSOT01000005">
    <property type="protein sequence ID" value="GLR70442.1"/>
    <property type="molecule type" value="Genomic_DNA"/>
</dbReference>
<feature type="transmembrane region" description="Helical" evidence="1">
    <location>
        <begin position="20"/>
        <end position="38"/>
    </location>
</feature>
<dbReference type="Proteomes" id="UP001156601">
    <property type="component" value="Unassembled WGS sequence"/>
</dbReference>
<evidence type="ECO:0000256" key="1">
    <source>
        <dbReference type="SAM" id="Phobius"/>
    </source>
</evidence>
<keyword evidence="1" id="KW-1133">Transmembrane helix</keyword>
<keyword evidence="3" id="KW-1185">Reference proteome</keyword>
<dbReference type="SUPFAM" id="SSF53850">
    <property type="entry name" value="Periplasmic binding protein-like II"/>
    <property type="match status" value="1"/>
</dbReference>
<dbReference type="Gene3D" id="3.40.190.10">
    <property type="entry name" value="Periplasmic binding protein-like II"/>
    <property type="match status" value="2"/>
</dbReference>